<dbReference type="AlphaFoldDB" id="A0A0H2XZY5"/>
<proteinExistence type="predicted"/>
<dbReference type="PANTHER" id="PTHR23508:SF10">
    <property type="entry name" value="CARBOXYLIC ACID TRANSPORTER PROTEIN HOMOLOG"/>
    <property type="match status" value="1"/>
</dbReference>
<gene>
    <name evidence="7" type="ordered locus">Bcen_4921</name>
</gene>
<dbReference type="HOGENOM" id="CLU_001265_46_4_4"/>
<feature type="transmembrane region" description="Helical" evidence="5">
    <location>
        <begin position="58"/>
        <end position="78"/>
    </location>
</feature>
<feature type="transmembrane region" description="Helical" evidence="5">
    <location>
        <begin position="347"/>
        <end position="374"/>
    </location>
</feature>
<dbReference type="GO" id="GO:0046943">
    <property type="term" value="F:carboxylic acid transmembrane transporter activity"/>
    <property type="evidence" value="ECO:0007669"/>
    <property type="project" value="TreeGrafter"/>
</dbReference>
<feature type="transmembrane region" description="Helical" evidence="5">
    <location>
        <begin position="148"/>
        <end position="172"/>
    </location>
</feature>
<feature type="transmembrane region" description="Helical" evidence="5">
    <location>
        <begin position="386"/>
        <end position="406"/>
    </location>
</feature>
<feature type="transmembrane region" description="Helical" evidence="5">
    <location>
        <begin position="178"/>
        <end position="198"/>
    </location>
</feature>
<dbReference type="InterPro" id="IPR036259">
    <property type="entry name" value="MFS_trans_sf"/>
</dbReference>
<dbReference type="PROSITE" id="PS50850">
    <property type="entry name" value="MFS"/>
    <property type="match status" value="1"/>
</dbReference>
<dbReference type="InterPro" id="IPR020846">
    <property type="entry name" value="MFS_dom"/>
</dbReference>
<feature type="transmembrane region" description="Helical" evidence="5">
    <location>
        <begin position="322"/>
        <end position="341"/>
    </location>
</feature>
<keyword evidence="3 5" id="KW-1133">Transmembrane helix</keyword>
<dbReference type="EMBL" id="CP000379">
    <property type="protein sequence ID" value="ABF79797.1"/>
    <property type="molecule type" value="Genomic_DNA"/>
</dbReference>
<feature type="transmembrane region" description="Helical" evidence="5">
    <location>
        <begin position="418"/>
        <end position="439"/>
    </location>
</feature>
<evidence type="ECO:0000256" key="2">
    <source>
        <dbReference type="ARBA" id="ARBA00022692"/>
    </source>
</evidence>
<dbReference type="GO" id="GO:0005886">
    <property type="term" value="C:plasma membrane"/>
    <property type="evidence" value="ECO:0007669"/>
    <property type="project" value="TreeGrafter"/>
</dbReference>
<evidence type="ECO:0000256" key="1">
    <source>
        <dbReference type="ARBA" id="ARBA00004141"/>
    </source>
</evidence>
<dbReference type="Pfam" id="PF07690">
    <property type="entry name" value="MFS_1"/>
    <property type="match status" value="2"/>
</dbReference>
<evidence type="ECO:0000256" key="3">
    <source>
        <dbReference type="ARBA" id="ARBA00022989"/>
    </source>
</evidence>
<sequence length="449" mass="47988">MEIRKINVYDIIDSRRIGRRQYFIVAFCALLMLFDGFDTQVISFIVPVLAKEWQLPKAVFGAIFSAVFFGLLIGNFGIPFATRRFSTKKIAFVATAAFGLFTVLTVFATSVPQLIALRFLTGIGLGAATPCAVGPVSEFSPKRTRATFVILVYMGYALGFIFAGICSSALIPRFGWEGPLWLGGLAAVGLTVLLVPLLPESVAYLSANAQPGELLRATKRLFPDFTLQADSELVTHEEKPADASVLGLFSAQFRVGTFLLWAVFAINLAAFYFLQSWLPTVLASISFPPALVVWATITVIIGGMVASLLMGPIMDRTSPYRILSAVYVGGAVSMYAISIAIGSSHLALLTTIFFCGFCISGGQTCAIALCTLFYSPELRAPGVAWAYGFGRLGAAGGTYLAGVLYANNWSVDAMFRVAAAPILIAAACVALMGACYGLTKNGLKKSFSA</sequence>
<reference evidence="7" key="1">
    <citation type="submission" date="2006-05" db="EMBL/GenBank/DDBJ databases">
        <title>Complete sequence of chromosome 2 of Burkholderia cenocepacia AU 1054.</title>
        <authorList>
            <consortium name="US DOE Joint Genome Institute"/>
            <person name="Copeland A."/>
            <person name="Lucas S."/>
            <person name="Lapidus A."/>
            <person name="Barry K."/>
            <person name="Detter J.C."/>
            <person name="Glavina del Rio T."/>
            <person name="Hammon N."/>
            <person name="Israni S."/>
            <person name="Dalin E."/>
            <person name="Tice H."/>
            <person name="Pitluck S."/>
            <person name="Chain P."/>
            <person name="Malfatti S."/>
            <person name="Shin M."/>
            <person name="Vergez L."/>
            <person name="Schmutz J."/>
            <person name="Larimer F."/>
            <person name="Land M."/>
            <person name="Hauser L."/>
            <person name="Kyrpides N."/>
            <person name="Lykidis A."/>
            <person name="LiPuma J.J."/>
            <person name="Konstantinidis K."/>
            <person name="Tiedje J.M."/>
            <person name="Richardson P."/>
        </authorList>
    </citation>
    <scope>NUCLEOTIDE SEQUENCE [LARGE SCALE GENOMIC DNA]</scope>
    <source>
        <strain evidence="7">AU 1054</strain>
    </source>
</reference>
<comment type="subcellular location">
    <subcellularLocation>
        <location evidence="1">Membrane</location>
        <topology evidence="1">Multi-pass membrane protein</topology>
    </subcellularLocation>
</comment>
<accession>A0A0H2XZY5</accession>
<feature type="transmembrane region" description="Helical" evidence="5">
    <location>
        <begin position="115"/>
        <end position="136"/>
    </location>
</feature>
<feature type="transmembrane region" description="Helical" evidence="5">
    <location>
        <begin position="290"/>
        <end position="310"/>
    </location>
</feature>
<dbReference type="InterPro" id="IPR011701">
    <property type="entry name" value="MFS"/>
</dbReference>
<name>A0A0H2XZY5_BURO1</name>
<protein>
    <submittedName>
        <fullName evidence="7">Major facilitator superfamily MFS_1</fullName>
    </submittedName>
</protein>
<dbReference type="PANTHER" id="PTHR23508">
    <property type="entry name" value="CARBOXYLIC ACID TRANSPORTER PROTEIN HOMOLOG"/>
    <property type="match status" value="1"/>
</dbReference>
<keyword evidence="4 5" id="KW-0472">Membrane</keyword>
<evidence type="ECO:0000256" key="5">
    <source>
        <dbReference type="SAM" id="Phobius"/>
    </source>
</evidence>
<feature type="transmembrane region" description="Helical" evidence="5">
    <location>
        <begin position="21"/>
        <end position="46"/>
    </location>
</feature>
<dbReference type="Gene3D" id="1.20.1250.20">
    <property type="entry name" value="MFS general substrate transporter like domains"/>
    <property type="match status" value="1"/>
</dbReference>
<keyword evidence="2 5" id="KW-0812">Transmembrane</keyword>
<feature type="domain" description="Major facilitator superfamily (MFS) profile" evidence="6">
    <location>
        <begin position="24"/>
        <end position="437"/>
    </location>
</feature>
<organism evidence="7">
    <name type="scientific">Burkholderia orbicola (strain AU 1054)</name>
    <dbReference type="NCBI Taxonomy" id="331271"/>
    <lineage>
        <taxon>Bacteria</taxon>
        <taxon>Pseudomonadati</taxon>
        <taxon>Pseudomonadota</taxon>
        <taxon>Betaproteobacteria</taxon>
        <taxon>Burkholderiales</taxon>
        <taxon>Burkholderiaceae</taxon>
        <taxon>Burkholderia</taxon>
        <taxon>Burkholderia cepacia complex</taxon>
        <taxon>Burkholderia orbicola</taxon>
    </lineage>
</organism>
<evidence type="ECO:0000256" key="4">
    <source>
        <dbReference type="ARBA" id="ARBA00023136"/>
    </source>
</evidence>
<evidence type="ECO:0000259" key="6">
    <source>
        <dbReference type="PROSITE" id="PS50850"/>
    </source>
</evidence>
<evidence type="ECO:0000313" key="7">
    <source>
        <dbReference type="EMBL" id="ABF79797.1"/>
    </source>
</evidence>
<dbReference type="SUPFAM" id="SSF103473">
    <property type="entry name" value="MFS general substrate transporter"/>
    <property type="match status" value="1"/>
</dbReference>
<feature type="transmembrane region" description="Helical" evidence="5">
    <location>
        <begin position="258"/>
        <end position="278"/>
    </location>
</feature>
<feature type="transmembrane region" description="Helical" evidence="5">
    <location>
        <begin position="90"/>
        <end position="109"/>
    </location>
</feature>